<dbReference type="OrthoDB" id="7064503at2"/>
<dbReference type="EMBL" id="CP006585">
    <property type="protein sequence ID" value="AGW15016.1"/>
    <property type="molecule type" value="Genomic_DNA"/>
</dbReference>
<dbReference type="PANTHER" id="PTHR35279">
    <property type="match status" value="1"/>
</dbReference>
<evidence type="ECO:0000313" key="2">
    <source>
        <dbReference type="Proteomes" id="UP000016587"/>
    </source>
</evidence>
<reference evidence="1 2" key="1">
    <citation type="journal article" date="2013" name="J. Bacteriol.">
        <title>Roles of HynAB and Ech, the only two hydrogenases found in the model sulfate reducer Desulfovibrio gigas.</title>
        <authorList>
            <person name="Morais-Silva F.O."/>
            <person name="Santos C.I."/>
            <person name="Rodrigues R."/>
            <person name="Pereira I.A."/>
            <person name="Rodrigues-Pousada C."/>
        </authorList>
    </citation>
    <scope>NUCLEOTIDE SEQUENCE [LARGE SCALE GENOMIC DNA]</scope>
    <source>
        <strain evidence="2">ATCC 19364 / DSM 1382 / NCIMB 9332 / VKM B-1759</strain>
    </source>
</reference>
<evidence type="ECO:0000313" key="1">
    <source>
        <dbReference type="EMBL" id="AGW15016.1"/>
    </source>
</evidence>
<proteinExistence type="predicted"/>
<organism evidence="1 2">
    <name type="scientific">Megalodesulfovibrio gigas (strain ATCC 19364 / DSM 1382 / NCIMB 9332 / VKM B-1759)</name>
    <name type="common">Desulfovibrio gigas</name>
    <dbReference type="NCBI Taxonomy" id="1121448"/>
    <lineage>
        <taxon>Bacteria</taxon>
        <taxon>Pseudomonadati</taxon>
        <taxon>Thermodesulfobacteriota</taxon>
        <taxon>Desulfovibrionia</taxon>
        <taxon>Desulfovibrionales</taxon>
        <taxon>Desulfovibrionaceae</taxon>
        <taxon>Megalodesulfovibrio</taxon>
    </lineage>
</organism>
<keyword evidence="2" id="KW-1185">Reference proteome</keyword>
<sequence length="331" mass="36355">MSCHVATVWRRMRRIIGPAEYLPWNKSRVGLPVCLPCDEHCWRIWFSACNEQGQSDALCVDVDPSDAMNILAFRQCPGLERGGDGAFDSAGLMPGCVLAVDGCILLWYSGMRLRQDVPYELAIGLAISEDGGVSFRKVSEAPVLTAGPDDAGLAHSPMVVHHPDGFEMWYAGGTEWTSFEGRVNPQYSLRCAHSPDGIHWTPAGPVFALAEQGIGAAGRPWFVASERPRLFFDVRGANRFREPTSGEAYRLHHAPLHGKTIRPAEIEPVVFTPVPTADDWDGWMQAYCCIVPFRDSHIMFYTGNGFGRAGFGYAVAEPVSGAEQIPDRGRS</sequence>
<reference evidence="2" key="2">
    <citation type="submission" date="2013-07" db="EMBL/GenBank/DDBJ databases">
        <authorList>
            <person name="Morais-Silva F.O."/>
            <person name="Rezende A.M."/>
            <person name="Pimentel C."/>
            <person name="Resende D.M."/>
            <person name="Santos C.I."/>
            <person name="Clemente C."/>
            <person name="de Oliveira L.M."/>
            <person name="da Silva S.M."/>
            <person name="Costa D.A."/>
            <person name="Varela-Raposo A."/>
            <person name="Horacio E.C.A."/>
            <person name="Matos M."/>
            <person name="Flores O."/>
            <person name="Ruiz J.C."/>
            <person name="Rodrigues-Pousada C."/>
        </authorList>
    </citation>
    <scope>NUCLEOTIDE SEQUENCE [LARGE SCALE GENOMIC DNA]</scope>
    <source>
        <strain evidence="2">ATCC 19364 / DSM 1382 / NCIMB 9332 / VKM B-1759</strain>
    </source>
</reference>
<dbReference type="HOGENOM" id="CLU_078427_0_0_7"/>
<dbReference type="Gene3D" id="2.115.10.20">
    <property type="entry name" value="Glycosyl hydrolase domain, family 43"/>
    <property type="match status" value="2"/>
</dbReference>
<dbReference type="STRING" id="1121448.DGI_3322"/>
<name>T2GFT2_MEGG1</name>
<dbReference type="SUPFAM" id="SSF75005">
    <property type="entry name" value="Arabinanase/levansucrase/invertase"/>
    <property type="match status" value="1"/>
</dbReference>
<gene>
    <name evidence="1" type="ORF">DGI_3322</name>
</gene>
<dbReference type="PANTHER" id="PTHR35279:SF1">
    <property type="entry name" value="ARABINANASE_LEVANSUCRASE_INVERTASE"/>
    <property type="match status" value="1"/>
</dbReference>
<dbReference type="Proteomes" id="UP000016587">
    <property type="component" value="Chromosome"/>
</dbReference>
<protein>
    <submittedName>
        <fullName evidence="1">Uncharacterized protein</fullName>
    </submittedName>
</protein>
<dbReference type="AlphaFoldDB" id="T2GFT2"/>
<dbReference type="eggNOG" id="COG1621">
    <property type="taxonomic scope" value="Bacteria"/>
</dbReference>
<dbReference type="KEGG" id="dgg:DGI_3322"/>
<accession>T2GFT2</accession>
<dbReference type="PATRIC" id="fig|1121448.10.peg.3275"/>
<dbReference type="InterPro" id="IPR023296">
    <property type="entry name" value="Glyco_hydro_beta-prop_sf"/>
</dbReference>
<dbReference type="RefSeq" id="WP_021762125.1">
    <property type="nucleotide sequence ID" value="NC_022444.1"/>
</dbReference>